<feature type="region of interest" description="Disordered" evidence="1">
    <location>
        <begin position="271"/>
        <end position="300"/>
    </location>
</feature>
<comment type="caution">
    <text evidence="2">The sequence shown here is derived from an EMBL/GenBank/DDBJ whole genome shotgun (WGS) entry which is preliminary data.</text>
</comment>
<proteinExistence type="predicted"/>
<organism evidence="2 4">
    <name type="scientific">Perkinsus olseni</name>
    <name type="common">Perkinsus atlanticus</name>
    <dbReference type="NCBI Taxonomy" id="32597"/>
    <lineage>
        <taxon>Eukaryota</taxon>
        <taxon>Sar</taxon>
        <taxon>Alveolata</taxon>
        <taxon>Perkinsozoa</taxon>
        <taxon>Perkinsea</taxon>
        <taxon>Perkinsida</taxon>
        <taxon>Perkinsidae</taxon>
        <taxon>Perkinsus</taxon>
    </lineage>
</organism>
<sequence>MLGNGGYSDEILYDDNDDDPRKADDEYYGQTFEVGRLYYNQSQIIPKSSLSASTTLTSDARIDVDIACNALTKADCNAYPLLRDEARNMYLTFVKNGLVGHRPRPVLTSIAVLLASRHPDLQHAVPAILYVDVVQFLGSVTGYKSMASYKKPATLIKISEQLYEGKEILHANLDALIERLLVRCCCWSRSCSGPELFEAAKRPLVTMGDELDELPESKRSGVVAAAVIDACKECHWKYKNNQQIMAEIGANRNMLYRYRKLLPAKETTVSGEACCSSSPSLSSPQTPPEENRKRRFSARGFGNKSLEKRRKAMSVESGLAALLEDGGTQDLTIDLDTVYITPDSSTIPTTAFAPPATTDADGGDGKLSFDMDDFFV</sequence>
<evidence type="ECO:0000313" key="3">
    <source>
        <dbReference type="EMBL" id="KAF4662949.1"/>
    </source>
</evidence>
<evidence type="ECO:0000313" key="4">
    <source>
        <dbReference type="Proteomes" id="UP000570595"/>
    </source>
</evidence>
<dbReference type="Proteomes" id="UP000570595">
    <property type="component" value="Unassembled WGS sequence"/>
</dbReference>
<dbReference type="Proteomes" id="UP000572268">
    <property type="component" value="Unassembled WGS sequence"/>
</dbReference>
<reference evidence="4 5" key="1">
    <citation type="submission" date="2020-04" db="EMBL/GenBank/DDBJ databases">
        <title>Perkinsus olseni comparative genomics.</title>
        <authorList>
            <person name="Bogema D.R."/>
        </authorList>
    </citation>
    <scope>NUCLEOTIDE SEQUENCE [LARGE SCALE GENOMIC DNA]</scope>
    <source>
        <strain evidence="2">ATCC PRA-179</strain>
        <strain evidence="3">ATCC PRA-31</strain>
    </source>
</reference>
<evidence type="ECO:0000313" key="5">
    <source>
        <dbReference type="Proteomes" id="UP000572268"/>
    </source>
</evidence>
<accession>A0A7J6LH47</accession>
<evidence type="ECO:0000313" key="2">
    <source>
        <dbReference type="EMBL" id="KAF4658614.1"/>
    </source>
</evidence>
<gene>
    <name evidence="3" type="ORF">FOL46_005066</name>
    <name evidence="2" type="ORF">FOZ61_005502</name>
</gene>
<feature type="region of interest" description="Disordered" evidence="1">
    <location>
        <begin position="1"/>
        <end position="22"/>
    </location>
</feature>
<dbReference type="EMBL" id="JABAHT010000303">
    <property type="protein sequence ID" value="KAF4658614.1"/>
    <property type="molecule type" value="Genomic_DNA"/>
</dbReference>
<dbReference type="EMBL" id="JABANN010000304">
    <property type="protein sequence ID" value="KAF4662949.1"/>
    <property type="molecule type" value="Genomic_DNA"/>
</dbReference>
<evidence type="ECO:0000256" key="1">
    <source>
        <dbReference type="SAM" id="MobiDB-lite"/>
    </source>
</evidence>
<name>A0A7J6LH47_PEROL</name>
<dbReference type="AlphaFoldDB" id="A0A7J6LH47"/>
<protein>
    <submittedName>
        <fullName evidence="2">Uncharacterized protein</fullName>
    </submittedName>
</protein>
<dbReference type="OrthoDB" id="10508631at2759"/>